<organism evidence="1">
    <name type="scientific">Streptomyces sp. NBC_00003</name>
    <dbReference type="NCBI Taxonomy" id="2903608"/>
    <lineage>
        <taxon>Bacteria</taxon>
        <taxon>Bacillati</taxon>
        <taxon>Actinomycetota</taxon>
        <taxon>Actinomycetes</taxon>
        <taxon>Kitasatosporales</taxon>
        <taxon>Streptomycetaceae</taxon>
        <taxon>Streptomyces</taxon>
    </lineage>
</organism>
<name>A0AAU2V1A1_9ACTN</name>
<sequence length="73" mass="8501">MTTTFKNGRRTRARRPLLHVQDYNSGSVMGLGNHARTTHGTWPGLRGLMAWSINWDRFNGREFSKNFDAYLWS</sequence>
<accession>A0AAU2V1A1</accession>
<proteinExistence type="predicted"/>
<dbReference type="AlphaFoldDB" id="A0AAU2V1A1"/>
<dbReference type="EMBL" id="CP108318">
    <property type="protein sequence ID" value="WTW61129.1"/>
    <property type="molecule type" value="Genomic_DNA"/>
</dbReference>
<gene>
    <name evidence="1" type="ORF">OG549_10935</name>
</gene>
<protein>
    <submittedName>
        <fullName evidence="1">Uncharacterized protein</fullName>
    </submittedName>
</protein>
<evidence type="ECO:0000313" key="1">
    <source>
        <dbReference type="EMBL" id="WTW61129.1"/>
    </source>
</evidence>
<reference evidence="1" key="1">
    <citation type="submission" date="2022-10" db="EMBL/GenBank/DDBJ databases">
        <title>The complete genomes of actinobacterial strains from the NBC collection.</title>
        <authorList>
            <person name="Joergensen T.S."/>
            <person name="Alvarez Arevalo M."/>
            <person name="Sterndorff E.B."/>
            <person name="Faurdal D."/>
            <person name="Vuksanovic O."/>
            <person name="Mourched A.-S."/>
            <person name="Charusanti P."/>
            <person name="Shaw S."/>
            <person name="Blin K."/>
            <person name="Weber T."/>
        </authorList>
    </citation>
    <scope>NUCLEOTIDE SEQUENCE</scope>
    <source>
        <strain evidence="1">NBC_00003</strain>
    </source>
</reference>